<keyword evidence="2" id="KW-1003">Cell membrane</keyword>
<evidence type="ECO:0000256" key="6">
    <source>
        <dbReference type="SAM" id="Phobius"/>
    </source>
</evidence>
<dbReference type="KEGG" id="tvd:SG34_033670"/>
<feature type="transmembrane region" description="Helical" evidence="6">
    <location>
        <begin position="133"/>
        <end position="151"/>
    </location>
</feature>
<dbReference type="RefSeq" id="WP_044842648.1">
    <property type="nucleotide sequence ID" value="NZ_CP059734.1"/>
</dbReference>
<dbReference type="Pfam" id="PF07690">
    <property type="entry name" value="MFS_1"/>
    <property type="match status" value="1"/>
</dbReference>
<reference evidence="8 9" key="2">
    <citation type="journal article" date="2022" name="Mar. Drugs">
        <title>Bioassay-Guided Fractionation Leads to the Detection of Cholic Acid Generated by the Rare Thalassomonas sp.</title>
        <authorList>
            <person name="Pheiffer F."/>
            <person name="Schneider Y.K."/>
            <person name="Hansen E.H."/>
            <person name="Andersen J.H."/>
            <person name="Isaksson J."/>
            <person name="Busche T."/>
            <person name="R C."/>
            <person name="Kalinowski J."/>
            <person name="Zyl L.V."/>
            <person name="Trindade M."/>
        </authorList>
    </citation>
    <scope>NUCLEOTIDE SEQUENCE [LARGE SCALE GENOMIC DNA]</scope>
    <source>
        <strain evidence="8 9">XOM25</strain>
    </source>
</reference>
<keyword evidence="4 6" id="KW-1133">Transmembrane helix</keyword>
<feature type="domain" description="Major facilitator superfamily (MFS) profile" evidence="7">
    <location>
        <begin position="8"/>
        <end position="379"/>
    </location>
</feature>
<dbReference type="PANTHER" id="PTHR43124:SF10">
    <property type="entry name" value="PURINE EFFLUX PUMP PBUE"/>
    <property type="match status" value="1"/>
</dbReference>
<dbReference type="InterPro" id="IPR020846">
    <property type="entry name" value="MFS_dom"/>
</dbReference>
<dbReference type="InterPro" id="IPR050189">
    <property type="entry name" value="MFS_Efflux_Transporters"/>
</dbReference>
<keyword evidence="9" id="KW-1185">Reference proteome</keyword>
<feature type="transmembrane region" description="Helical" evidence="6">
    <location>
        <begin position="325"/>
        <end position="347"/>
    </location>
</feature>
<feature type="transmembrane region" description="Helical" evidence="6">
    <location>
        <begin position="163"/>
        <end position="184"/>
    </location>
</feature>
<dbReference type="AlphaFoldDB" id="A0AAE9ZA59"/>
<gene>
    <name evidence="8" type="ORF">SG34_033670</name>
</gene>
<dbReference type="Proteomes" id="UP000032352">
    <property type="component" value="Chromosome pTvir"/>
</dbReference>
<dbReference type="PANTHER" id="PTHR43124">
    <property type="entry name" value="PURINE EFFLUX PUMP PBUE"/>
    <property type="match status" value="1"/>
</dbReference>
<feature type="transmembrane region" description="Helical" evidence="6">
    <location>
        <begin position="205"/>
        <end position="227"/>
    </location>
</feature>
<sequence>MLNKNADSAAAYFFFAFIAMVGTSYINFLPGVVSALAGGIGFTDVEAGEVVAFNGYGALLGSIAAIFLVRRIYWKPAMFMFLLLLTMVDTATVWVSDYSVMLGWRLLAGLFGGLCMGIAFSVLARLNNPDRAFGALLFIQFSVGAIVMYLLPEFEAWLSAYAVFYVMAGFGLLSLTFLFLLPALSQDGKPSQQSLLLAEGRGNALLLMLAIIFYNCAASAIWAYVEIMGLGAGMDDENVSTYIASTSLLGLLGAILPMSSGSRFGRFYWVILGVTLSIFAAAMLSFSPLTPFIYVSAMALLFFSWTAVLSYLLAVTAELDTSGRLSTIASVVALLGSASGPLIAAALLDDGNFSGMLYACAIMFLMSILLLFKPVKAQEKEAGIALSAQC</sequence>
<evidence type="ECO:0000256" key="2">
    <source>
        <dbReference type="ARBA" id="ARBA00022475"/>
    </source>
</evidence>
<evidence type="ECO:0000256" key="3">
    <source>
        <dbReference type="ARBA" id="ARBA00022692"/>
    </source>
</evidence>
<dbReference type="SUPFAM" id="SSF103473">
    <property type="entry name" value="MFS general substrate transporter"/>
    <property type="match status" value="1"/>
</dbReference>
<dbReference type="EMBL" id="CP059734">
    <property type="protein sequence ID" value="WDE08844.1"/>
    <property type="molecule type" value="Genomic_DNA"/>
</dbReference>
<comment type="subcellular location">
    <subcellularLocation>
        <location evidence="1">Cell membrane</location>
        <topology evidence="1">Multi-pass membrane protein</topology>
    </subcellularLocation>
</comment>
<feature type="transmembrane region" description="Helical" evidence="6">
    <location>
        <begin position="239"/>
        <end position="256"/>
    </location>
</feature>
<evidence type="ECO:0000313" key="8">
    <source>
        <dbReference type="EMBL" id="WDE08844.1"/>
    </source>
</evidence>
<evidence type="ECO:0000313" key="9">
    <source>
        <dbReference type="Proteomes" id="UP000032352"/>
    </source>
</evidence>
<feature type="transmembrane region" description="Helical" evidence="6">
    <location>
        <begin position="353"/>
        <end position="372"/>
    </location>
</feature>
<feature type="transmembrane region" description="Helical" evidence="6">
    <location>
        <begin position="102"/>
        <end position="126"/>
    </location>
</feature>
<dbReference type="GO" id="GO:0022857">
    <property type="term" value="F:transmembrane transporter activity"/>
    <property type="evidence" value="ECO:0007669"/>
    <property type="project" value="InterPro"/>
</dbReference>
<keyword evidence="3 6" id="KW-0812">Transmembrane</keyword>
<feature type="transmembrane region" description="Helical" evidence="6">
    <location>
        <begin position="292"/>
        <end position="313"/>
    </location>
</feature>
<evidence type="ECO:0000259" key="7">
    <source>
        <dbReference type="PROSITE" id="PS50850"/>
    </source>
</evidence>
<protein>
    <submittedName>
        <fullName evidence="8">MFS transporter</fullName>
    </submittedName>
</protein>
<dbReference type="Gene3D" id="1.20.1250.20">
    <property type="entry name" value="MFS general substrate transporter like domains"/>
    <property type="match status" value="2"/>
</dbReference>
<evidence type="ECO:0000256" key="4">
    <source>
        <dbReference type="ARBA" id="ARBA00022989"/>
    </source>
</evidence>
<dbReference type="InterPro" id="IPR036259">
    <property type="entry name" value="MFS_trans_sf"/>
</dbReference>
<accession>A0AAE9ZA59</accession>
<dbReference type="PROSITE" id="PS50850">
    <property type="entry name" value="MFS"/>
    <property type="match status" value="1"/>
</dbReference>
<feature type="transmembrane region" description="Helical" evidence="6">
    <location>
        <begin position="268"/>
        <end position="286"/>
    </location>
</feature>
<reference evidence="8 9" key="1">
    <citation type="journal article" date="2015" name="Genome Announc.">
        <title>Draft Genome Sequences of Marine Isolates of Thalassomonas viridans and Thalassomonas actiniarum.</title>
        <authorList>
            <person name="Olonade I."/>
            <person name="van Zyl L.J."/>
            <person name="Trindade M."/>
        </authorList>
    </citation>
    <scope>NUCLEOTIDE SEQUENCE [LARGE SCALE GENOMIC DNA]</scope>
    <source>
        <strain evidence="8 9">XOM25</strain>
    </source>
</reference>
<feature type="transmembrane region" description="Helical" evidence="6">
    <location>
        <begin position="76"/>
        <end position="96"/>
    </location>
</feature>
<organism evidence="8 9">
    <name type="scientific">Thalassomonas viridans</name>
    <dbReference type="NCBI Taxonomy" id="137584"/>
    <lineage>
        <taxon>Bacteria</taxon>
        <taxon>Pseudomonadati</taxon>
        <taxon>Pseudomonadota</taxon>
        <taxon>Gammaproteobacteria</taxon>
        <taxon>Alteromonadales</taxon>
        <taxon>Colwelliaceae</taxon>
        <taxon>Thalassomonas</taxon>
    </lineage>
</organism>
<keyword evidence="5 6" id="KW-0472">Membrane</keyword>
<name>A0AAE9ZA59_9GAMM</name>
<feature type="transmembrane region" description="Helical" evidence="6">
    <location>
        <begin position="50"/>
        <end position="69"/>
    </location>
</feature>
<dbReference type="GO" id="GO:0005886">
    <property type="term" value="C:plasma membrane"/>
    <property type="evidence" value="ECO:0007669"/>
    <property type="project" value="UniProtKB-SubCell"/>
</dbReference>
<evidence type="ECO:0000256" key="5">
    <source>
        <dbReference type="ARBA" id="ARBA00023136"/>
    </source>
</evidence>
<evidence type="ECO:0000256" key="1">
    <source>
        <dbReference type="ARBA" id="ARBA00004651"/>
    </source>
</evidence>
<feature type="transmembrane region" description="Helical" evidence="6">
    <location>
        <begin position="12"/>
        <end position="38"/>
    </location>
</feature>
<proteinExistence type="predicted"/>
<dbReference type="InterPro" id="IPR011701">
    <property type="entry name" value="MFS"/>
</dbReference>